<keyword evidence="2 6" id="KW-0479">Metal-binding</keyword>
<reference evidence="7" key="1">
    <citation type="journal article" date="2019" name="Environ. Microbiol.">
        <title>Fungal ecological strategies reflected in gene transcription - a case study of two litter decomposers.</title>
        <authorList>
            <person name="Barbi F."/>
            <person name="Kohler A."/>
            <person name="Barry K."/>
            <person name="Baskaran P."/>
            <person name="Daum C."/>
            <person name="Fauchery L."/>
            <person name="Ihrmark K."/>
            <person name="Kuo A."/>
            <person name="LaButti K."/>
            <person name="Lipzen A."/>
            <person name="Morin E."/>
            <person name="Grigoriev I.V."/>
            <person name="Henrissat B."/>
            <person name="Lindahl B."/>
            <person name="Martin F."/>
        </authorList>
    </citation>
    <scope>NUCLEOTIDE SEQUENCE</scope>
    <source>
        <strain evidence="7">JB14</strain>
    </source>
</reference>
<feature type="binding site" description="axial binding residue" evidence="6">
    <location>
        <position position="391"/>
    </location>
    <ligand>
        <name>heme b</name>
        <dbReference type="ChEBI" id="CHEBI:60344"/>
    </ligand>
    <ligandPart>
        <name>Fe</name>
        <dbReference type="ChEBI" id="CHEBI:18248"/>
    </ligandPart>
</feature>
<dbReference type="EMBL" id="ML769499">
    <property type="protein sequence ID" value="KAE9397287.1"/>
    <property type="molecule type" value="Genomic_DNA"/>
</dbReference>
<keyword evidence="5 6" id="KW-0408">Iron</keyword>
<keyword evidence="4" id="KW-0560">Oxidoreductase</keyword>
<dbReference type="GO" id="GO:0006631">
    <property type="term" value="P:fatty acid metabolic process"/>
    <property type="evidence" value="ECO:0007669"/>
    <property type="project" value="UniProtKB-ARBA"/>
</dbReference>
<dbReference type="Pfam" id="PF03098">
    <property type="entry name" value="An_peroxidase"/>
    <property type="match status" value="1"/>
</dbReference>
<dbReference type="InterPro" id="IPR050783">
    <property type="entry name" value="Oxylipin_biosynth_metab"/>
</dbReference>
<dbReference type="PANTHER" id="PTHR11903">
    <property type="entry name" value="PROSTAGLANDIN G/H SYNTHASE"/>
    <property type="match status" value="1"/>
</dbReference>
<keyword evidence="7" id="KW-0575">Peroxidase</keyword>
<evidence type="ECO:0000256" key="4">
    <source>
        <dbReference type="ARBA" id="ARBA00023002"/>
    </source>
</evidence>
<evidence type="ECO:0000256" key="2">
    <source>
        <dbReference type="ARBA" id="ARBA00022723"/>
    </source>
</evidence>
<dbReference type="GO" id="GO:0051213">
    <property type="term" value="F:dioxygenase activity"/>
    <property type="evidence" value="ECO:0007669"/>
    <property type="project" value="UniProtKB-KW"/>
</dbReference>
<keyword evidence="3" id="KW-0223">Dioxygenase</keyword>
<dbReference type="InterPro" id="IPR034812">
    <property type="entry name" value="Ppo-like_N"/>
</dbReference>
<dbReference type="GO" id="GO:0004601">
    <property type="term" value="F:peroxidase activity"/>
    <property type="evidence" value="ECO:0007669"/>
    <property type="project" value="UniProtKB-KW"/>
</dbReference>
<dbReference type="InterPro" id="IPR019791">
    <property type="entry name" value="Haem_peroxidase_animal"/>
</dbReference>
<dbReference type="PANTHER" id="PTHR11903:SF37">
    <property type="entry name" value="PSI-PRODUCING OXYGENASE A"/>
    <property type="match status" value="1"/>
</dbReference>
<keyword evidence="8" id="KW-1185">Reference proteome</keyword>
<dbReference type="SUPFAM" id="SSF48113">
    <property type="entry name" value="Heme-dependent peroxidases"/>
    <property type="match status" value="1"/>
</dbReference>
<evidence type="ECO:0000256" key="3">
    <source>
        <dbReference type="ARBA" id="ARBA00022964"/>
    </source>
</evidence>
<organism evidence="7 8">
    <name type="scientific">Gymnopus androsaceus JB14</name>
    <dbReference type="NCBI Taxonomy" id="1447944"/>
    <lineage>
        <taxon>Eukaryota</taxon>
        <taxon>Fungi</taxon>
        <taxon>Dikarya</taxon>
        <taxon>Basidiomycota</taxon>
        <taxon>Agaricomycotina</taxon>
        <taxon>Agaricomycetes</taxon>
        <taxon>Agaricomycetidae</taxon>
        <taxon>Agaricales</taxon>
        <taxon>Marasmiineae</taxon>
        <taxon>Omphalotaceae</taxon>
        <taxon>Gymnopus</taxon>
    </lineage>
</organism>
<accession>A0A6A4HJJ6</accession>
<evidence type="ECO:0000256" key="5">
    <source>
        <dbReference type="ARBA" id="ARBA00023004"/>
    </source>
</evidence>
<gene>
    <name evidence="7" type="ORF">BT96DRAFT_995885</name>
</gene>
<dbReference type="InterPro" id="IPR010255">
    <property type="entry name" value="Haem_peroxidase_sf"/>
</dbReference>
<dbReference type="OrthoDB" id="823504at2759"/>
<dbReference type="Gene3D" id="1.10.640.10">
    <property type="entry name" value="Haem peroxidase domain superfamily, animal type"/>
    <property type="match status" value="1"/>
</dbReference>
<dbReference type="AlphaFoldDB" id="A0A6A4HJJ6"/>
<proteinExistence type="predicted"/>
<dbReference type="PRINTS" id="PR00457">
    <property type="entry name" value="ANPEROXIDASE"/>
</dbReference>
<sequence>MPSFHKEVQEIVANLVPIEGAIKSLPAVLNALKNPSAVDDRQTFEQLLTLMAELGDSNANPEYQRIGMELQELTIDFLYKDLPHPPSGYLSLSASSNPISAEAPTSYTPGTYVNYAYRSADGSNYNTLLSSMGQAGTPYARSVPGALQTNLKNLPDAGLVFDTLLKRPSKADGKDVEADGFTPHPGGVSSLLFALADIIIHTIFNTNQQNPTVNDASSYLDLSVVYGSTPEQVQSVRRKDDNGRPDGTGRLYEDVFADSRLLLMPPAACALLVVFSRNHNFVAQRILDINEWERGSAPGASAEEKKAAEKAERALQAQDDEIFQRSRLVNCGFYMKVILGDYVGAILGLARDGRDWRLDPLMEMRRSSHEWAPRGEGNVVSLEFNLLYRWHATLSRQDTQWTEKMFKETLEKGGVDATFDKLTPAQFFRAAGKALQQTGDVRTWTFNGLKRDANGRFADADIAKILQDSTSYRAGAYRARGIPEVLRVIEVLGIEQSRGWGACSLNEFRKFIGLEPYKTFKDWNNDDSVAQAAQTLYKNIDNLELHVGMQAEQAKLPGPGAGLCPGYTISRAILADAVCLTRGDRFLTLSTSRLGAIADCQYPTQPDGSFGGMLTKLLFRHFPAYYPARSAYAHFPFLEPSYMEKIMRAKGMANQYIWTRPPSPVGIPTGESSVISNYAAAKEILEERKVWKSNFETRLGTIVGGLEHPQPPPDASLLPVINVLRAYSKDWPAFFVQTTQNLIRDRSIVHVGSNPTLKYVDIVSDVINVLPISNTVSHFLTKQPTPAFLETLHDKRDGKPADHLAAALFCLVVPTAAHWAQSVAHVINYYLSPGRDGERSEIVTLVRAGKNERVMEMIRTALVADPPVSGVQRTAVKGTVVPGSSKQVKADETVFVSIIEANKNRGDKPGILGTGEHGLLHSEFFETVTPGVVGEILGLPNLQRGPGQSGNFTRFTQNLNGAPEQVYIDANGGLTPFPTSLIVSFTPQ</sequence>
<evidence type="ECO:0000313" key="8">
    <source>
        <dbReference type="Proteomes" id="UP000799118"/>
    </source>
</evidence>
<protein>
    <submittedName>
        <fullName evidence="7">Heme peroxidase</fullName>
    </submittedName>
</protein>
<dbReference type="CDD" id="cd09817">
    <property type="entry name" value="linoleate_diol_synthase_like"/>
    <property type="match status" value="1"/>
</dbReference>
<evidence type="ECO:0000256" key="1">
    <source>
        <dbReference type="ARBA" id="ARBA00022617"/>
    </source>
</evidence>
<keyword evidence="1 6" id="KW-0349">Heme</keyword>
<evidence type="ECO:0000256" key="6">
    <source>
        <dbReference type="PIRSR" id="PIRSR619791-2"/>
    </source>
</evidence>
<dbReference type="Proteomes" id="UP000799118">
    <property type="component" value="Unassembled WGS sequence"/>
</dbReference>
<dbReference type="GO" id="GO:0046872">
    <property type="term" value="F:metal ion binding"/>
    <property type="evidence" value="ECO:0007669"/>
    <property type="project" value="UniProtKB-KW"/>
</dbReference>
<dbReference type="InterPro" id="IPR037120">
    <property type="entry name" value="Haem_peroxidase_sf_animal"/>
</dbReference>
<dbReference type="PROSITE" id="PS50292">
    <property type="entry name" value="PEROXIDASE_3"/>
    <property type="match status" value="1"/>
</dbReference>
<name>A0A6A4HJJ6_9AGAR</name>
<dbReference type="GO" id="GO:0006979">
    <property type="term" value="P:response to oxidative stress"/>
    <property type="evidence" value="ECO:0007669"/>
    <property type="project" value="InterPro"/>
</dbReference>
<dbReference type="GO" id="GO:0020037">
    <property type="term" value="F:heme binding"/>
    <property type="evidence" value="ECO:0007669"/>
    <property type="project" value="InterPro"/>
</dbReference>
<evidence type="ECO:0000313" key="7">
    <source>
        <dbReference type="EMBL" id="KAE9397287.1"/>
    </source>
</evidence>